<dbReference type="Gene3D" id="3.40.30.10">
    <property type="entry name" value="Glutaredoxin"/>
    <property type="match status" value="1"/>
</dbReference>
<dbReference type="GO" id="GO:0004364">
    <property type="term" value="F:glutathione transferase activity"/>
    <property type="evidence" value="ECO:0007669"/>
    <property type="project" value="TreeGrafter"/>
</dbReference>
<protein>
    <recommendedName>
        <fullName evidence="4">Glutathione S-transferase</fullName>
    </recommendedName>
</protein>
<dbReference type="VEuPathDB" id="CryptoDB:Cvel_20652"/>
<dbReference type="InterPro" id="IPR004045">
    <property type="entry name" value="Glutathione_S-Trfase_N"/>
</dbReference>
<sequence>MLSKQQPKLQLYYFDIKGKGEPLRLLMNHAGLVFEDIRISKETFLQKKESGEFPFGQVPCLIVDEKHVLVQTNSIARFIGKLSGLYPSDPVEASMVDAVMDQEADITMGLTCTRYAERNGFAAIGSAEDPVYAAIKKSLNDEVLPRHLGNLEKILKKSPSGWIGGTPEASIADFVMAPRLEWIPSNFGIDPDILAKFPAVSAFIDKFNDLDSVKKYYSEKIIN</sequence>
<dbReference type="InterPro" id="IPR040079">
    <property type="entry name" value="Glutathione_S-Trfase"/>
</dbReference>
<dbReference type="InterPro" id="IPR036282">
    <property type="entry name" value="Glutathione-S-Trfase_C_sf"/>
</dbReference>
<dbReference type="AlphaFoldDB" id="A0A0G4G871"/>
<dbReference type="PANTHER" id="PTHR11571">
    <property type="entry name" value="GLUTATHIONE S-TRANSFERASE"/>
    <property type="match status" value="1"/>
</dbReference>
<dbReference type="SFLD" id="SFLDG01205">
    <property type="entry name" value="AMPS.1"/>
    <property type="match status" value="1"/>
</dbReference>
<dbReference type="InterPro" id="IPR050213">
    <property type="entry name" value="GST_superfamily"/>
</dbReference>
<dbReference type="SFLD" id="SFLDG00363">
    <property type="entry name" value="AMPS_(cytGST):_Alpha-__Mu-__Pi"/>
    <property type="match status" value="1"/>
</dbReference>
<dbReference type="GO" id="GO:0006749">
    <property type="term" value="P:glutathione metabolic process"/>
    <property type="evidence" value="ECO:0007669"/>
    <property type="project" value="TreeGrafter"/>
</dbReference>
<feature type="domain" description="GST C-terminal" evidence="2">
    <location>
        <begin position="89"/>
        <end position="223"/>
    </location>
</feature>
<evidence type="ECO:0008006" key="4">
    <source>
        <dbReference type="Google" id="ProtNLM"/>
    </source>
</evidence>
<evidence type="ECO:0000259" key="2">
    <source>
        <dbReference type="PROSITE" id="PS50405"/>
    </source>
</evidence>
<evidence type="ECO:0000313" key="3">
    <source>
        <dbReference type="EMBL" id="CEM24721.1"/>
    </source>
</evidence>
<evidence type="ECO:0000259" key="1">
    <source>
        <dbReference type="PROSITE" id="PS50404"/>
    </source>
</evidence>
<dbReference type="PROSITE" id="PS50404">
    <property type="entry name" value="GST_NTER"/>
    <property type="match status" value="1"/>
</dbReference>
<accession>A0A0G4G871</accession>
<dbReference type="PROSITE" id="PS50405">
    <property type="entry name" value="GST_CTER"/>
    <property type="match status" value="1"/>
</dbReference>
<dbReference type="SUPFAM" id="SSF52833">
    <property type="entry name" value="Thioredoxin-like"/>
    <property type="match status" value="1"/>
</dbReference>
<reference evidence="3" key="1">
    <citation type="submission" date="2014-11" db="EMBL/GenBank/DDBJ databases">
        <authorList>
            <person name="Otto D Thomas"/>
            <person name="Naeem Raeece"/>
        </authorList>
    </citation>
    <scope>NUCLEOTIDE SEQUENCE</scope>
</reference>
<gene>
    <name evidence="3" type="ORF">Cvel_20652</name>
</gene>
<dbReference type="EMBL" id="CDMZ01000964">
    <property type="protein sequence ID" value="CEM24721.1"/>
    <property type="molecule type" value="Genomic_DNA"/>
</dbReference>
<dbReference type="Gene3D" id="1.20.1050.10">
    <property type="match status" value="1"/>
</dbReference>
<organism evidence="3">
    <name type="scientific">Chromera velia CCMP2878</name>
    <dbReference type="NCBI Taxonomy" id="1169474"/>
    <lineage>
        <taxon>Eukaryota</taxon>
        <taxon>Sar</taxon>
        <taxon>Alveolata</taxon>
        <taxon>Colpodellida</taxon>
        <taxon>Chromeraceae</taxon>
        <taxon>Chromera</taxon>
    </lineage>
</organism>
<dbReference type="CDD" id="cd03039">
    <property type="entry name" value="GST_N_Sigma_like"/>
    <property type="match status" value="1"/>
</dbReference>
<feature type="domain" description="GST N-terminal" evidence="1">
    <location>
        <begin position="7"/>
        <end position="87"/>
    </location>
</feature>
<dbReference type="SUPFAM" id="SSF47616">
    <property type="entry name" value="GST C-terminal domain-like"/>
    <property type="match status" value="1"/>
</dbReference>
<dbReference type="PhylomeDB" id="A0A0G4G871"/>
<dbReference type="SFLD" id="SFLDS00019">
    <property type="entry name" value="Glutathione_Transferase_(cytos"/>
    <property type="match status" value="1"/>
</dbReference>
<dbReference type="InterPro" id="IPR004046">
    <property type="entry name" value="GST_C"/>
</dbReference>
<dbReference type="Pfam" id="PF14497">
    <property type="entry name" value="GST_C_3"/>
    <property type="match status" value="1"/>
</dbReference>
<dbReference type="InterPro" id="IPR036249">
    <property type="entry name" value="Thioredoxin-like_sf"/>
</dbReference>
<dbReference type="Pfam" id="PF02798">
    <property type="entry name" value="GST_N"/>
    <property type="match status" value="1"/>
</dbReference>
<dbReference type="InterPro" id="IPR010987">
    <property type="entry name" value="Glutathione-S-Trfase_C-like"/>
</dbReference>
<name>A0A0G4G871_9ALVE</name>
<proteinExistence type="predicted"/>